<comment type="caution">
    <text evidence="1">The sequence shown here is derived from an EMBL/GenBank/DDBJ whole genome shotgun (WGS) entry which is preliminary data.</text>
</comment>
<evidence type="ECO:0000313" key="1">
    <source>
        <dbReference type="EMBL" id="EXJ77950.1"/>
    </source>
</evidence>
<organism evidence="1 2">
    <name type="scientific">Capronia epimyces CBS 606.96</name>
    <dbReference type="NCBI Taxonomy" id="1182542"/>
    <lineage>
        <taxon>Eukaryota</taxon>
        <taxon>Fungi</taxon>
        <taxon>Dikarya</taxon>
        <taxon>Ascomycota</taxon>
        <taxon>Pezizomycotina</taxon>
        <taxon>Eurotiomycetes</taxon>
        <taxon>Chaetothyriomycetidae</taxon>
        <taxon>Chaetothyriales</taxon>
        <taxon>Herpotrichiellaceae</taxon>
        <taxon>Capronia</taxon>
    </lineage>
</organism>
<accession>W9XKV7</accession>
<protein>
    <submittedName>
        <fullName evidence="1">Uncharacterized protein</fullName>
    </submittedName>
</protein>
<dbReference type="HOGENOM" id="CLU_2196619_0_0_1"/>
<reference evidence="1 2" key="1">
    <citation type="submission" date="2013-03" db="EMBL/GenBank/DDBJ databases">
        <title>The Genome Sequence of Capronia epimyces CBS 606.96.</title>
        <authorList>
            <consortium name="The Broad Institute Genomics Platform"/>
            <person name="Cuomo C."/>
            <person name="de Hoog S."/>
            <person name="Gorbushina A."/>
            <person name="Walker B."/>
            <person name="Young S.K."/>
            <person name="Zeng Q."/>
            <person name="Gargeya S."/>
            <person name="Fitzgerald M."/>
            <person name="Haas B."/>
            <person name="Abouelleil A."/>
            <person name="Allen A.W."/>
            <person name="Alvarado L."/>
            <person name="Arachchi H.M."/>
            <person name="Berlin A.M."/>
            <person name="Chapman S.B."/>
            <person name="Gainer-Dewar J."/>
            <person name="Goldberg J."/>
            <person name="Griggs A."/>
            <person name="Gujja S."/>
            <person name="Hansen M."/>
            <person name="Howarth C."/>
            <person name="Imamovic A."/>
            <person name="Ireland A."/>
            <person name="Larimer J."/>
            <person name="McCowan C."/>
            <person name="Murphy C."/>
            <person name="Pearson M."/>
            <person name="Poon T.W."/>
            <person name="Priest M."/>
            <person name="Roberts A."/>
            <person name="Saif S."/>
            <person name="Shea T."/>
            <person name="Sisk P."/>
            <person name="Sykes S."/>
            <person name="Wortman J."/>
            <person name="Nusbaum C."/>
            <person name="Birren B."/>
        </authorList>
    </citation>
    <scope>NUCLEOTIDE SEQUENCE [LARGE SCALE GENOMIC DNA]</scope>
    <source>
        <strain evidence="1 2">CBS 606.96</strain>
    </source>
</reference>
<dbReference type="Proteomes" id="UP000019478">
    <property type="component" value="Unassembled WGS sequence"/>
</dbReference>
<evidence type="ECO:0000313" key="2">
    <source>
        <dbReference type="Proteomes" id="UP000019478"/>
    </source>
</evidence>
<dbReference type="GeneID" id="19173195"/>
<keyword evidence="2" id="KW-1185">Reference proteome</keyword>
<dbReference type="EMBL" id="AMGY01000009">
    <property type="protein sequence ID" value="EXJ77950.1"/>
    <property type="molecule type" value="Genomic_DNA"/>
</dbReference>
<dbReference type="RefSeq" id="XP_007737395.1">
    <property type="nucleotide sequence ID" value="XM_007739205.1"/>
</dbReference>
<gene>
    <name evidence="1" type="ORF">A1O3_09109</name>
</gene>
<proteinExistence type="predicted"/>
<dbReference type="AlphaFoldDB" id="W9XKV7"/>
<sequence>MTETSPTQDPLEFQDTPEYMHASSFFPESGLQESARSAQAIDRGNGPWKLGPQYGGPALVEDDVFSASSFFRDVTPGALNPWAPAASYDTTSFASPYDLFNTPVAWNG</sequence>
<name>W9XKV7_9EURO</name>